<accession>A0A8A4TH29</accession>
<dbReference type="PROSITE" id="PS01134">
    <property type="entry name" value="FTSZ_1"/>
    <property type="match status" value="1"/>
</dbReference>
<dbReference type="GO" id="GO:0005737">
    <property type="term" value="C:cytoplasm"/>
    <property type="evidence" value="ECO:0007669"/>
    <property type="project" value="UniProtKB-SubCell"/>
</dbReference>
<dbReference type="PROSITE" id="PS01135">
    <property type="entry name" value="FTSZ_2"/>
    <property type="match status" value="1"/>
</dbReference>
<dbReference type="GO" id="GO:0051258">
    <property type="term" value="P:protein polymerization"/>
    <property type="evidence" value="ECO:0007669"/>
    <property type="project" value="UniProtKB-UniRule"/>
</dbReference>
<dbReference type="RefSeq" id="WP_237377700.1">
    <property type="nucleotide sequence ID" value="NZ_CP071793.1"/>
</dbReference>
<comment type="similarity">
    <text evidence="1 8 10">Belongs to the FtsZ family.</text>
</comment>
<evidence type="ECO:0000256" key="1">
    <source>
        <dbReference type="ARBA" id="ARBA00009690"/>
    </source>
</evidence>
<dbReference type="InterPro" id="IPR018316">
    <property type="entry name" value="Tubulin/FtsZ_2-layer-sand-dom"/>
</dbReference>
<dbReference type="PANTHER" id="PTHR30314">
    <property type="entry name" value="CELL DIVISION PROTEIN FTSZ-RELATED"/>
    <property type="match status" value="1"/>
</dbReference>
<evidence type="ECO:0000256" key="10">
    <source>
        <dbReference type="RuleBase" id="RU000631"/>
    </source>
</evidence>
<dbReference type="SUPFAM" id="SSF52490">
    <property type="entry name" value="Tubulin nucleotide-binding domain-like"/>
    <property type="match status" value="1"/>
</dbReference>
<keyword evidence="4 8" id="KW-0547">Nucleotide-binding</keyword>
<evidence type="ECO:0000259" key="12">
    <source>
        <dbReference type="SMART" id="SM00864"/>
    </source>
</evidence>
<feature type="binding site" evidence="8">
    <location>
        <begin position="121"/>
        <end position="123"/>
    </location>
    <ligand>
        <name>GTP</name>
        <dbReference type="ChEBI" id="CHEBI:37565"/>
    </ligand>
</feature>
<dbReference type="InterPro" id="IPR003008">
    <property type="entry name" value="Tubulin_FtsZ_GTPase"/>
</dbReference>
<keyword evidence="6 8" id="KW-0717">Septation</keyword>
<feature type="compositionally biased region" description="Polar residues" evidence="11">
    <location>
        <begin position="374"/>
        <end position="384"/>
    </location>
</feature>
<evidence type="ECO:0000256" key="8">
    <source>
        <dbReference type="HAMAP-Rule" id="MF_00909"/>
    </source>
</evidence>
<dbReference type="Proteomes" id="UP000663929">
    <property type="component" value="Chromosome"/>
</dbReference>
<evidence type="ECO:0000313" key="14">
    <source>
        <dbReference type="EMBL" id="QTD48038.1"/>
    </source>
</evidence>
<dbReference type="GO" id="GO:0032153">
    <property type="term" value="C:cell division site"/>
    <property type="evidence" value="ECO:0007669"/>
    <property type="project" value="UniProtKB-UniRule"/>
</dbReference>
<dbReference type="HAMAP" id="MF_00909">
    <property type="entry name" value="FtsZ"/>
    <property type="match status" value="1"/>
</dbReference>
<dbReference type="GO" id="GO:0043093">
    <property type="term" value="P:FtsZ-dependent cytokinesis"/>
    <property type="evidence" value="ECO:0007669"/>
    <property type="project" value="UniProtKB-UniRule"/>
</dbReference>
<dbReference type="AlphaFoldDB" id="A0A8A4TH29"/>
<comment type="function">
    <text evidence="8 10">Essential cell division protein that forms a contractile ring structure (Z ring) at the future cell division site. The regulation of the ring assembly controls the timing and the location of cell division. One of the functions of the FtsZ ring is to recruit other cell division proteins to the septum to produce a new cell wall between the dividing cells. Binds GTP and shows GTPase activity.</text>
</comment>
<evidence type="ECO:0000259" key="13">
    <source>
        <dbReference type="SMART" id="SM00865"/>
    </source>
</evidence>
<evidence type="ECO:0000256" key="4">
    <source>
        <dbReference type="ARBA" id="ARBA00022741"/>
    </source>
</evidence>
<dbReference type="NCBIfam" id="TIGR00065">
    <property type="entry name" value="ftsZ"/>
    <property type="match status" value="1"/>
</dbReference>
<dbReference type="InterPro" id="IPR020805">
    <property type="entry name" value="Cell_div_FtsZ_CS"/>
</dbReference>
<evidence type="ECO:0000256" key="11">
    <source>
        <dbReference type="SAM" id="MobiDB-lite"/>
    </source>
</evidence>
<dbReference type="InterPro" id="IPR036525">
    <property type="entry name" value="Tubulin/FtsZ_GTPase_sf"/>
</dbReference>
<dbReference type="Gene3D" id="3.40.50.1440">
    <property type="entry name" value="Tubulin/FtsZ, GTPase domain"/>
    <property type="match status" value="1"/>
</dbReference>
<evidence type="ECO:0000256" key="5">
    <source>
        <dbReference type="ARBA" id="ARBA00023134"/>
    </source>
</evidence>
<organism evidence="14 15">
    <name type="scientific">Sulfidibacter corallicola</name>
    <dbReference type="NCBI Taxonomy" id="2818388"/>
    <lineage>
        <taxon>Bacteria</taxon>
        <taxon>Pseudomonadati</taxon>
        <taxon>Acidobacteriota</taxon>
        <taxon>Holophagae</taxon>
        <taxon>Acanthopleuribacterales</taxon>
        <taxon>Acanthopleuribacteraceae</taxon>
        <taxon>Sulfidibacter</taxon>
    </lineage>
</organism>
<keyword evidence="15" id="KW-1185">Reference proteome</keyword>
<dbReference type="GO" id="GO:0005525">
    <property type="term" value="F:GTP binding"/>
    <property type="evidence" value="ECO:0007669"/>
    <property type="project" value="UniProtKB-UniRule"/>
</dbReference>
<dbReference type="Gene3D" id="3.30.1330.20">
    <property type="entry name" value="Tubulin/FtsZ, C-terminal domain"/>
    <property type="match status" value="1"/>
</dbReference>
<keyword evidence="3 8" id="KW-0132">Cell division</keyword>
<evidence type="ECO:0000256" key="6">
    <source>
        <dbReference type="ARBA" id="ARBA00023210"/>
    </source>
</evidence>
<dbReference type="CDD" id="cd02201">
    <property type="entry name" value="FtsZ_type1"/>
    <property type="match status" value="1"/>
</dbReference>
<name>A0A8A4TH29_SULCO</name>
<sequence>MIEFGDDQTKINLQFEEETQTQPGANIKVIGIGGGGGNAVDRMIEAGVSGVDFIVANTDAQALRRSHAPIKIHIGGKITKGLGAGAKPEVGREAALEDTNAILEHLEGADMVFVTAGLGGGTGTGAAPIIASLASELGSLVVAVVTSPFSFEGPRRRRNAESGLKELKGSVDTVITISNDKLLKTVPDDTPFTEAFRIADDVLRQAVQGISDLINVPGVINLDFADVKTIMQGMGVALMGSGTAAGDNRAVEAAQSAISSPLLEEANINGARGVLLNIVGGPDLTMSEINEAASLIHQACDPDAEIIFGAVTDEKMTGSVTVTVIATGFSTPSRELHEPTNDNVEYFQPREPIVQPPAEPPVQRETRRPAAQRPGNQRPTNQRQAAGPQGTRQSGKRPAQPRNERATTAADTRQGGGKQVETGAYERRPRTSHTKQAPAASVGHPSERERQTYYGQTANAPKMEEPEMLHAEPAAEFATPEETLKNILMTPQGYGANNMGFEDDNDLDIPTYLRNMRKLKK</sequence>
<comment type="subunit">
    <text evidence="8">Homodimer. Polymerizes to form a dynamic ring structure in a strictly GTP-dependent manner. Interacts directly with several other division proteins.</text>
</comment>
<evidence type="ECO:0000313" key="15">
    <source>
        <dbReference type="Proteomes" id="UP000663929"/>
    </source>
</evidence>
<evidence type="ECO:0000256" key="3">
    <source>
        <dbReference type="ARBA" id="ARBA00022618"/>
    </source>
</evidence>
<evidence type="ECO:0000256" key="7">
    <source>
        <dbReference type="ARBA" id="ARBA00023306"/>
    </source>
</evidence>
<feature type="domain" description="Tubulin/FtsZ GTPase" evidence="12">
    <location>
        <begin position="26"/>
        <end position="218"/>
    </location>
</feature>
<feature type="binding site" evidence="8">
    <location>
        <position position="152"/>
    </location>
    <ligand>
        <name>GTP</name>
        <dbReference type="ChEBI" id="CHEBI:37565"/>
    </ligand>
</feature>
<dbReference type="PRINTS" id="PR00423">
    <property type="entry name" value="CELLDVISFTSZ"/>
</dbReference>
<feature type="domain" description="Tubulin/FtsZ 2-layer sandwich" evidence="13">
    <location>
        <begin position="220"/>
        <end position="338"/>
    </location>
</feature>
<dbReference type="SMART" id="SM00865">
    <property type="entry name" value="Tubulin_C"/>
    <property type="match status" value="1"/>
</dbReference>
<proteinExistence type="inferred from homology"/>
<dbReference type="InterPro" id="IPR008280">
    <property type="entry name" value="Tub_FtsZ_C"/>
</dbReference>
<evidence type="ECO:0000256" key="2">
    <source>
        <dbReference type="ARBA" id="ARBA00022490"/>
    </source>
</evidence>
<feature type="region of interest" description="Disordered" evidence="11">
    <location>
        <begin position="350"/>
        <end position="450"/>
    </location>
</feature>
<dbReference type="SUPFAM" id="SSF55307">
    <property type="entry name" value="Tubulin C-terminal domain-like"/>
    <property type="match status" value="1"/>
</dbReference>
<keyword evidence="7 8" id="KW-0131">Cell cycle</keyword>
<feature type="binding site" evidence="8">
    <location>
        <begin position="34"/>
        <end position="38"/>
    </location>
    <ligand>
        <name>GTP</name>
        <dbReference type="ChEBI" id="CHEBI:37565"/>
    </ligand>
</feature>
<protein>
    <recommendedName>
        <fullName evidence="8 9">Cell division protein FtsZ</fullName>
    </recommendedName>
</protein>
<dbReference type="SMART" id="SM00864">
    <property type="entry name" value="Tubulin"/>
    <property type="match status" value="1"/>
</dbReference>
<feature type="binding site" evidence="8">
    <location>
        <position position="200"/>
    </location>
    <ligand>
        <name>GTP</name>
        <dbReference type="ChEBI" id="CHEBI:37565"/>
    </ligand>
</feature>
<dbReference type="FunFam" id="3.40.50.1440:FF:000023">
    <property type="entry name" value="Cell division protein FtsZ"/>
    <property type="match status" value="1"/>
</dbReference>
<dbReference type="Pfam" id="PF12327">
    <property type="entry name" value="FtsZ_C"/>
    <property type="match status" value="1"/>
</dbReference>
<gene>
    <name evidence="8 14" type="primary">ftsZ</name>
    <name evidence="14" type="ORF">J3U87_20840</name>
</gene>
<dbReference type="PANTHER" id="PTHR30314:SF3">
    <property type="entry name" value="MITOCHONDRIAL DIVISION PROTEIN FSZA"/>
    <property type="match status" value="1"/>
</dbReference>
<feature type="binding site" evidence="8">
    <location>
        <position position="156"/>
    </location>
    <ligand>
        <name>GTP</name>
        <dbReference type="ChEBI" id="CHEBI:37565"/>
    </ligand>
</feature>
<dbReference type="InterPro" id="IPR024757">
    <property type="entry name" value="FtsZ_C"/>
</dbReference>
<dbReference type="GO" id="GO:0003924">
    <property type="term" value="F:GTPase activity"/>
    <property type="evidence" value="ECO:0007669"/>
    <property type="project" value="UniProtKB-UniRule"/>
</dbReference>
<comment type="subcellular location">
    <subcellularLocation>
        <location evidence="8">Cytoplasm</location>
    </subcellularLocation>
    <text evidence="8">Assembles at midcell at the inner surface of the cytoplasmic membrane.</text>
</comment>
<dbReference type="GO" id="GO:0000917">
    <property type="term" value="P:division septum assembly"/>
    <property type="evidence" value="ECO:0007669"/>
    <property type="project" value="UniProtKB-KW"/>
</dbReference>
<dbReference type="InterPro" id="IPR000158">
    <property type="entry name" value="Cell_div_FtsZ"/>
</dbReference>
<dbReference type="Pfam" id="PF00091">
    <property type="entry name" value="Tubulin"/>
    <property type="match status" value="1"/>
</dbReference>
<keyword evidence="5 8" id="KW-0342">GTP-binding</keyword>
<keyword evidence="2 8" id="KW-0963">Cytoplasm</keyword>
<dbReference type="EMBL" id="CP071793">
    <property type="protein sequence ID" value="QTD48038.1"/>
    <property type="molecule type" value="Genomic_DNA"/>
</dbReference>
<evidence type="ECO:0000256" key="9">
    <source>
        <dbReference type="NCBIfam" id="TIGR00065"/>
    </source>
</evidence>
<dbReference type="KEGG" id="scor:J3U87_20840"/>
<dbReference type="InterPro" id="IPR045061">
    <property type="entry name" value="FtsZ/CetZ"/>
</dbReference>
<dbReference type="InterPro" id="IPR037103">
    <property type="entry name" value="Tubulin/FtsZ-like_C"/>
</dbReference>
<reference evidence="14" key="1">
    <citation type="submission" date="2021-03" db="EMBL/GenBank/DDBJ databases">
        <title>Acanthopleuribacteraceae sp. M133.</title>
        <authorList>
            <person name="Wang G."/>
        </authorList>
    </citation>
    <scope>NUCLEOTIDE SEQUENCE</scope>
    <source>
        <strain evidence="14">M133</strain>
    </source>
</reference>